<proteinExistence type="predicted"/>
<dbReference type="GO" id="GO:0036297">
    <property type="term" value="P:interstrand cross-link repair"/>
    <property type="evidence" value="ECO:0007669"/>
    <property type="project" value="TreeGrafter"/>
</dbReference>
<dbReference type="InterPro" id="IPR027417">
    <property type="entry name" value="P-loop_NTPase"/>
</dbReference>
<dbReference type="SMART" id="SM00487">
    <property type="entry name" value="DEXDc"/>
    <property type="match status" value="1"/>
</dbReference>
<gene>
    <name evidence="4" type="ORF">N473_18420</name>
</gene>
<dbReference type="Gene3D" id="3.40.50.300">
    <property type="entry name" value="P-loop containing nucleotide triphosphate hydrolases"/>
    <property type="match status" value="2"/>
</dbReference>
<organism evidence="4 5">
    <name type="scientific">Pseudoalteromonas luteoviolacea CPMOR-1</name>
    <dbReference type="NCBI Taxonomy" id="1365248"/>
    <lineage>
        <taxon>Bacteria</taxon>
        <taxon>Pseudomonadati</taxon>
        <taxon>Pseudomonadota</taxon>
        <taxon>Gammaproteobacteria</taxon>
        <taxon>Alteromonadales</taxon>
        <taxon>Pseudoalteromonadaceae</taxon>
        <taxon>Pseudoalteromonas</taxon>
    </lineage>
</organism>
<dbReference type="PANTHER" id="PTHR47957">
    <property type="entry name" value="ATP-DEPENDENT HELICASE HRQ1"/>
    <property type="match status" value="1"/>
</dbReference>
<dbReference type="GO" id="GO:0005524">
    <property type="term" value="F:ATP binding"/>
    <property type="evidence" value="ECO:0007669"/>
    <property type="project" value="UniProtKB-KW"/>
</dbReference>
<evidence type="ECO:0000313" key="5">
    <source>
        <dbReference type="Proteomes" id="UP000076486"/>
    </source>
</evidence>
<dbReference type="RefSeq" id="WP_063368277.1">
    <property type="nucleotide sequence ID" value="NZ_AUYC01000030.1"/>
</dbReference>
<sequence length="2092" mass="236192">MKEPISSYKDVKDGIKRYIKSAFSSNSQSFEEERSKLLEQDGVLFQEEYLEPIPMYKSGKLLKELNEQDLPQMNKKGISAFKNIISSGLFKGGFPLYLHQQRMLTASLNGKHGIVVTGTGSGKTESFLLPVLANIIKEATNEKTHWKRPKLRPEGWTANNCPNWSDTRYNLRGESKTPAVRALILYPMNALVEDQISRLRNALDSDEVLSSLDDYLVENRIRFGRFNGSTPVAGHPFNPDGKKNNNKIKKLNEEISQSISEYISIRKKVESCELSLNKAKVSGNEQEIMYFSTELERIKEETQFIRRMTPDSAEMFHRWEMQATPPDILVTNTSMLSIMLMRGTAENITSDISDSNIFEATKKWLEEDKENNVFQLVIDELHLHRSSSGTEVGYLIRLLLERLGLKPESKQLRILASSASLDPSGEDTFKYLGNFFGFTPEQAKDLFHIESGENAYNLELPTTSFEANFEKSCIAHGKLIESQQNESVSNELLNYFAEHYEKISRHILSAFYTDGYIRAQPLNKVRERWFTNVEESERTIAAQGLLYLLGSKPVQNLRLQLPQLRFHWMVKNVDGLWATIEENIEDNRRVGRLLPERRLSISGKRVLEVLYCECCGTQLLCGNKITLKDNFSCIKKVELTPLESDISGLPESTLETRTDAKTYRDVGVVWLCSEEEFAEDKGMKWKHGSIATKDNNGIPGRPESEENASWIKASINKITGVVNIGATSFDPNYDQHCYLFYLDRDGGLGDSDKNKYSALPQKCPSCSIDYSERYGRRTPIRSFVTGLARMSHLLAKHVMEILPDGDSKKLVAFSDSREAAANISVGVEEEQWKVLLRTFVNKALLKNSTNGIESKMKEALNLIETNQLSKIAELTSSLKEEYDEADITRFINFTQAASFRLINPDGLTQEQKDEIEIIKQADASYVSVGKMFSVGSLREMNSLWAKFIEVGVNPGGAAVDSKTLFKDNQKYDWTSIFKSRNGLLIPELKNQDVAARADKLGWSLKKNAWRTLTGRTLYDLEAQGIGHLSLPNTLNVTAPSSLPTQVFLELCNSVLRILTEENILTPDPWGGIKDEWQTDKPSGKGNEGTAKKRVYKYLSEASALYKVHYEVVLSAVVKTFISAGHKQSDDSWLPVNLDNLWVRVVKSNDKPWICNNCGRIHWHGSAKICSRCFSQLEATPNGLETAKEIEQKHYFAYEALNDSSTFKITSQELTGQTQNQAQRQRHFRDIFFDDEKVEDITKREVYRNVDAINFLSVTTTMEVGVDIGSLQAVMQANMPPERFNYQQRVGRAGRKGQAFSIALTFCRGQTHDRIHFEHPEEMTGGIPPQPTLSMGPEQKLLAQRLFTKELLRQAFKGIGVNWTHTSENPDTHGEMGMVSDALSNTIELKKWLNNNSQIVESIAKAVCKGSSINPNQLIIWSQDLIKVITDAVNSTEYVSKTLAHRLAESGVLPMFGMPTSVRDLYFDLPKSDSAPKSLDRPSDQAIADFSPYSERTWDKRSLLPQYLTGPIYKQYNKHWRTRSDAIAAAYVHIKCESCRQLISEPAEPSKLEPQNSHAIWDKDWLQEPQETGVRCPSCGSFSARAYVAVSPRAYATDMNTSKPASGGGEKRGVSGYTTIASPQLKKDVFTQICNTQITTAKQAPVFRINTNRDQYFSFSRESNLNTVKRYSVESDVEGGIWKATDKNYQYKVAITSSKVTDILAVRMSDKRGLNYFERKGEEQLTRRRAAWYSAATIIQRAIALELDVDSMDIEIASVHSFSSNSNGESGGELYIADAHPNGSGLVETASLQWKNILEGCVLGEGPCSQMGKLIREELRLAKSATDMEWRTPDILLKGFRNRQLHGLLDWELGIELIASMLDSEFIPGKSTEVLGKELPTSAEGHWANRAKSLVNNYIENGFAESAIHRENISGWISDDVFNFVVHPLWSIHPGELNSIKLAYDIATEYGVKDVRRIDSFNLSRRMVWVRQQIEASDKKENLFPVESASFKGEKVNSVSFSKSEEMNQSDIVNLSDGEEFEYTSKKWIKVNGNNKQALKHKEVWLSVTKNGLFTECSVYQQKGMTKPKFRVIGRAKMLVMDDIEILVAKLKG</sequence>
<keyword evidence="1" id="KW-0547">Nucleotide-binding</keyword>
<dbReference type="PANTHER" id="PTHR47957:SF3">
    <property type="entry name" value="ATP-DEPENDENT HELICASE HRQ1"/>
    <property type="match status" value="1"/>
</dbReference>
<comment type="caution">
    <text evidence="4">The sequence shown here is derived from an EMBL/GenBank/DDBJ whole genome shotgun (WGS) entry which is preliminary data.</text>
</comment>
<dbReference type="InterPro" id="IPR001650">
    <property type="entry name" value="Helicase_C-like"/>
</dbReference>
<dbReference type="EMBL" id="AUYC01000030">
    <property type="protein sequence ID" value="KZN62891.1"/>
    <property type="molecule type" value="Genomic_DNA"/>
</dbReference>
<protein>
    <recommendedName>
        <fullName evidence="3">Helicase ATP-binding domain-containing protein</fullName>
    </recommendedName>
</protein>
<keyword evidence="2" id="KW-0067">ATP-binding</keyword>
<evidence type="ECO:0000256" key="1">
    <source>
        <dbReference type="ARBA" id="ARBA00022741"/>
    </source>
</evidence>
<name>A0A162BJ37_9GAMM</name>
<feature type="domain" description="Helicase ATP-binding" evidence="3">
    <location>
        <begin position="104"/>
        <end position="439"/>
    </location>
</feature>
<dbReference type="PATRIC" id="fig|1365248.3.peg.2743"/>
<evidence type="ECO:0000256" key="2">
    <source>
        <dbReference type="ARBA" id="ARBA00022840"/>
    </source>
</evidence>
<dbReference type="InterPro" id="IPR011545">
    <property type="entry name" value="DEAD/DEAH_box_helicase_dom"/>
</dbReference>
<dbReference type="Pfam" id="PF00270">
    <property type="entry name" value="DEAD"/>
    <property type="match status" value="1"/>
</dbReference>
<reference evidence="4 5" key="1">
    <citation type="submission" date="2013-07" db="EMBL/GenBank/DDBJ databases">
        <title>Comparative Genomic and Metabolomic Analysis of Twelve Strains of Pseudoalteromonas luteoviolacea.</title>
        <authorList>
            <person name="Vynne N.G."/>
            <person name="Mansson M."/>
            <person name="Gram L."/>
        </authorList>
    </citation>
    <scope>NUCLEOTIDE SEQUENCE [LARGE SCALE GENOMIC DNA]</scope>
    <source>
        <strain evidence="4 5">CPMOR-1</strain>
    </source>
</reference>
<dbReference type="GO" id="GO:0006289">
    <property type="term" value="P:nucleotide-excision repair"/>
    <property type="evidence" value="ECO:0007669"/>
    <property type="project" value="TreeGrafter"/>
</dbReference>
<dbReference type="InterPro" id="IPR014001">
    <property type="entry name" value="Helicase_ATP-bd"/>
</dbReference>
<accession>A0A162BJ37</accession>
<dbReference type="SUPFAM" id="SSF52540">
    <property type="entry name" value="P-loop containing nucleoside triphosphate hydrolases"/>
    <property type="match status" value="2"/>
</dbReference>
<dbReference type="SMART" id="SM00490">
    <property type="entry name" value="HELICc"/>
    <property type="match status" value="1"/>
</dbReference>
<evidence type="ECO:0000259" key="3">
    <source>
        <dbReference type="PROSITE" id="PS51192"/>
    </source>
</evidence>
<evidence type="ECO:0000313" key="4">
    <source>
        <dbReference type="EMBL" id="KZN62891.1"/>
    </source>
</evidence>
<dbReference type="Pfam" id="PF00271">
    <property type="entry name" value="Helicase_C"/>
    <property type="match status" value="1"/>
</dbReference>
<dbReference type="Proteomes" id="UP000076486">
    <property type="component" value="Unassembled WGS sequence"/>
</dbReference>
<dbReference type="PROSITE" id="PS51192">
    <property type="entry name" value="HELICASE_ATP_BIND_1"/>
    <property type="match status" value="1"/>
</dbReference>
<dbReference type="GO" id="GO:0003676">
    <property type="term" value="F:nucleic acid binding"/>
    <property type="evidence" value="ECO:0007669"/>
    <property type="project" value="InterPro"/>
</dbReference>
<dbReference type="GO" id="GO:0043138">
    <property type="term" value="F:3'-5' DNA helicase activity"/>
    <property type="evidence" value="ECO:0007669"/>
    <property type="project" value="TreeGrafter"/>
</dbReference>